<comment type="cofactor">
    <cofactor evidence="1 8">
        <name>Mg(2+)</name>
        <dbReference type="ChEBI" id="CHEBI:18420"/>
    </cofactor>
</comment>
<proteinExistence type="inferred from homology"/>
<comment type="similarity">
    <text evidence="7 8">Belongs to the PINc/VapC protein family.</text>
</comment>
<evidence type="ECO:0000259" key="9">
    <source>
        <dbReference type="Pfam" id="PF01850"/>
    </source>
</evidence>
<name>A0ABZ1UMC1_9BURK</name>
<evidence type="ECO:0000256" key="7">
    <source>
        <dbReference type="ARBA" id="ARBA00038093"/>
    </source>
</evidence>
<evidence type="ECO:0000256" key="4">
    <source>
        <dbReference type="ARBA" id="ARBA00022723"/>
    </source>
</evidence>
<evidence type="ECO:0000256" key="2">
    <source>
        <dbReference type="ARBA" id="ARBA00022649"/>
    </source>
</evidence>
<keyword evidence="6 8" id="KW-0460">Magnesium</keyword>
<evidence type="ECO:0000256" key="5">
    <source>
        <dbReference type="ARBA" id="ARBA00022801"/>
    </source>
</evidence>
<keyword evidence="2 8" id="KW-1277">Toxin-antitoxin system</keyword>
<accession>A0ABZ1UMC1</accession>
<evidence type="ECO:0000313" key="10">
    <source>
        <dbReference type="EMBL" id="WUR13439.1"/>
    </source>
</evidence>
<keyword evidence="8" id="KW-0800">Toxin</keyword>
<organism evidence="10 11">
    <name type="scientific">[Empedobacter] haloabium</name>
    <dbReference type="NCBI Taxonomy" id="592317"/>
    <lineage>
        <taxon>Bacteria</taxon>
        <taxon>Pseudomonadati</taxon>
        <taxon>Pseudomonadota</taxon>
        <taxon>Betaproteobacteria</taxon>
        <taxon>Burkholderiales</taxon>
        <taxon>Oxalobacteraceae</taxon>
        <taxon>Telluria group</taxon>
        <taxon>Telluria group incertae sedis</taxon>
    </lineage>
</organism>
<evidence type="ECO:0000256" key="6">
    <source>
        <dbReference type="ARBA" id="ARBA00022842"/>
    </source>
</evidence>
<keyword evidence="5 8" id="KW-0378">Hydrolase</keyword>
<evidence type="ECO:0000256" key="8">
    <source>
        <dbReference type="HAMAP-Rule" id="MF_00265"/>
    </source>
</evidence>
<dbReference type="Gene3D" id="3.40.50.1010">
    <property type="entry name" value="5'-nuclease"/>
    <property type="match status" value="1"/>
</dbReference>
<evidence type="ECO:0000313" key="11">
    <source>
        <dbReference type="Proteomes" id="UP000321323"/>
    </source>
</evidence>
<keyword evidence="4 8" id="KW-0479">Metal-binding</keyword>
<feature type="binding site" evidence="8">
    <location>
        <position position="107"/>
    </location>
    <ligand>
        <name>Mg(2+)</name>
        <dbReference type="ChEBI" id="CHEBI:18420"/>
    </ligand>
</feature>
<reference evidence="10 11" key="1">
    <citation type="journal article" date="2019" name="Int. J. Syst. Evol. Microbiol.">
        <title>The Draft Whole-Genome Sequence of the Antibiotic Producer Empedobacter haloabium ATCC 31962 Provides Indications for Its Taxonomic Reclassification.</title>
        <authorList>
            <person name="Miess H."/>
            <person name="Arlt P."/>
            <person name="Apel A.K."/>
            <person name="Weber T."/>
            <person name="Nieselt K."/>
            <person name="Hanssen F."/>
            <person name="Czemmel S."/>
            <person name="Nahnsen S."/>
            <person name="Gross H."/>
        </authorList>
    </citation>
    <scope>NUCLEOTIDE SEQUENCE [LARGE SCALE GENOMIC DNA]</scope>
    <source>
        <strain evidence="10 11">ATCC 31962</strain>
    </source>
</reference>
<dbReference type="Proteomes" id="UP000321323">
    <property type="component" value="Chromosome"/>
</dbReference>
<evidence type="ECO:0000256" key="1">
    <source>
        <dbReference type="ARBA" id="ARBA00001946"/>
    </source>
</evidence>
<dbReference type="Pfam" id="PF01850">
    <property type="entry name" value="PIN"/>
    <property type="match status" value="1"/>
</dbReference>
<dbReference type="InterPro" id="IPR029060">
    <property type="entry name" value="PIN-like_dom_sf"/>
</dbReference>
<dbReference type="EMBL" id="CP136508">
    <property type="protein sequence ID" value="WUR13439.1"/>
    <property type="molecule type" value="Genomic_DNA"/>
</dbReference>
<dbReference type="InterPro" id="IPR002716">
    <property type="entry name" value="PIN_dom"/>
</dbReference>
<dbReference type="CDD" id="cd18746">
    <property type="entry name" value="PIN_VapC4-5_FitB-like"/>
    <property type="match status" value="1"/>
</dbReference>
<sequence length="149" mass="16533">MYLLDTNVISEYRKGAHADRGVQAFFAGVQSEELFLPAQVVGEIQAGIARLRRQEDELAAQRARLYESWLDELLETFGARVLEFDTEAARVWGTLLGNDKHDPHPIDKQIAAIALVHDLVVVTRDHGTAFKTLRPVRALDPFSVGVPAG</sequence>
<gene>
    <name evidence="8" type="primary">vapC</name>
    <name evidence="10" type="ORF">E7V67_027780</name>
</gene>
<protein>
    <recommendedName>
        <fullName evidence="8">Ribonuclease VapC</fullName>
        <shortName evidence="8">RNase VapC</shortName>
        <ecNumber evidence="8">3.1.-.-</ecNumber>
    </recommendedName>
    <alternativeName>
        <fullName evidence="8">Toxin VapC</fullName>
    </alternativeName>
</protein>
<keyword evidence="3 8" id="KW-0540">Nuclease</keyword>
<comment type="function">
    <text evidence="8">Toxic component of a toxin-antitoxin (TA) system. An RNase.</text>
</comment>
<dbReference type="InterPro" id="IPR050556">
    <property type="entry name" value="Type_II_TA_system_RNase"/>
</dbReference>
<keyword evidence="11" id="KW-1185">Reference proteome</keyword>
<dbReference type="HAMAP" id="MF_00265">
    <property type="entry name" value="VapC_Nob1"/>
    <property type="match status" value="1"/>
</dbReference>
<feature type="binding site" evidence="8">
    <location>
        <position position="5"/>
    </location>
    <ligand>
        <name>Mg(2+)</name>
        <dbReference type="ChEBI" id="CHEBI:18420"/>
    </ligand>
</feature>
<dbReference type="InterPro" id="IPR022907">
    <property type="entry name" value="VapC_family"/>
</dbReference>
<dbReference type="PANTHER" id="PTHR33653">
    <property type="entry name" value="RIBONUCLEASE VAPC2"/>
    <property type="match status" value="1"/>
</dbReference>
<feature type="domain" description="PIN" evidence="9">
    <location>
        <begin position="2"/>
        <end position="127"/>
    </location>
</feature>
<dbReference type="PANTHER" id="PTHR33653:SF1">
    <property type="entry name" value="RIBONUCLEASE VAPC2"/>
    <property type="match status" value="1"/>
</dbReference>
<dbReference type="SUPFAM" id="SSF88723">
    <property type="entry name" value="PIN domain-like"/>
    <property type="match status" value="1"/>
</dbReference>
<evidence type="ECO:0000256" key="3">
    <source>
        <dbReference type="ARBA" id="ARBA00022722"/>
    </source>
</evidence>
<dbReference type="EC" id="3.1.-.-" evidence="8"/>